<dbReference type="VEuPathDB" id="FungiDB:M747DRAFT_12699"/>
<dbReference type="Proteomes" id="UP000253845">
    <property type="component" value="Unassembled WGS sequence"/>
</dbReference>
<reference evidence="1 2" key="1">
    <citation type="submission" date="2018-07" db="EMBL/GenBank/DDBJ databases">
        <title>Section-level genome sequencing of Aspergillus section Nigri to investigate inter- and intra-species variation.</title>
        <authorList>
            <consortium name="DOE Joint Genome Institute"/>
            <person name="Vesth T.C."/>
            <person name="Nybo J.L."/>
            <person name="Theobald S."/>
            <person name="Frisvad J.C."/>
            <person name="Larsen T.O."/>
            <person name="Nielsen K.F."/>
            <person name="Hoof J.B."/>
            <person name="Brandl J."/>
            <person name="Salamov A."/>
            <person name="Riley R."/>
            <person name="Gladden J.M."/>
            <person name="Phatale P."/>
            <person name="Nielsen M.T."/>
            <person name="Lyhne E.K."/>
            <person name="Kogle M.E."/>
            <person name="Strasser K."/>
            <person name="McDonnell E."/>
            <person name="Barry K."/>
            <person name="Clum A."/>
            <person name="Chen C."/>
            <person name="Nolan M."/>
            <person name="Sandor L."/>
            <person name="Kuo A."/>
            <person name="Lipzen A."/>
            <person name="Hainaut M."/>
            <person name="Drula E."/>
            <person name="Tsang A."/>
            <person name="Magnuson J.K."/>
            <person name="Henrissat B."/>
            <person name="Wiebenga A."/>
            <person name="Simmons B.A."/>
            <person name="Makela M.R."/>
            <person name="De vries R.P."/>
            <person name="Grigoriev I.V."/>
            <person name="Mortensen U.H."/>
            <person name="Baker S.E."/>
            <person name="Andersen M.R."/>
        </authorList>
    </citation>
    <scope>NUCLEOTIDE SEQUENCE [LARGE SCALE GENOMIC DNA]</scope>
    <source>
        <strain evidence="1 2">ATCC 13496</strain>
    </source>
</reference>
<accession>A0A370C2V8</accession>
<protein>
    <submittedName>
        <fullName evidence="1">Uncharacterized protein</fullName>
    </submittedName>
</protein>
<organism evidence="1 2">
    <name type="scientific">Aspergillus niger ATCC 13496</name>
    <dbReference type="NCBI Taxonomy" id="1353008"/>
    <lineage>
        <taxon>Eukaryota</taxon>
        <taxon>Fungi</taxon>
        <taxon>Dikarya</taxon>
        <taxon>Ascomycota</taxon>
        <taxon>Pezizomycotina</taxon>
        <taxon>Eurotiomycetes</taxon>
        <taxon>Eurotiomycetidae</taxon>
        <taxon>Eurotiales</taxon>
        <taxon>Aspergillaceae</taxon>
        <taxon>Aspergillus</taxon>
        <taxon>Aspergillus subgen. Circumdati</taxon>
    </lineage>
</organism>
<name>A0A370C2V8_ASPNG</name>
<dbReference type="AlphaFoldDB" id="A0A370C2V8"/>
<proteinExistence type="predicted"/>
<sequence>MREVTIPASDTTIPPYCSVMRPMPAFPPCVALWQAFLAIAYAWTSPGTTDGLGRGCGLGLEVIVKAALESDDGPIKAITRPSYFSNPSIFGCLVRQLGDMRFRRVVVRWSSPGL</sequence>
<evidence type="ECO:0000313" key="2">
    <source>
        <dbReference type="Proteomes" id="UP000253845"/>
    </source>
</evidence>
<dbReference type="EMBL" id="KZ851908">
    <property type="protein sequence ID" value="RDH22244.1"/>
    <property type="molecule type" value="Genomic_DNA"/>
</dbReference>
<gene>
    <name evidence="1" type="ORF">M747DRAFT_12699</name>
</gene>
<evidence type="ECO:0000313" key="1">
    <source>
        <dbReference type="EMBL" id="RDH22244.1"/>
    </source>
</evidence>